<keyword evidence="2 5" id="KW-0812">Transmembrane</keyword>
<evidence type="ECO:0000313" key="7">
    <source>
        <dbReference type="EMBL" id="SDM01814.1"/>
    </source>
</evidence>
<dbReference type="AlphaFoldDB" id="A0A1G9PSP7"/>
<protein>
    <submittedName>
        <fullName evidence="7">Uncharacterized membrane protein</fullName>
    </submittedName>
</protein>
<keyword evidence="4 5" id="KW-0472">Membrane</keyword>
<feature type="transmembrane region" description="Helical" evidence="5">
    <location>
        <begin position="115"/>
        <end position="133"/>
    </location>
</feature>
<dbReference type="PANTHER" id="PTHR36974">
    <property type="entry name" value="MEMBRANE PROTEIN-RELATED"/>
    <property type="match status" value="1"/>
</dbReference>
<feature type="domain" description="Methylamine utilisation protein MauE" evidence="6">
    <location>
        <begin position="15"/>
        <end position="87"/>
    </location>
</feature>
<reference evidence="8" key="1">
    <citation type="submission" date="2016-10" db="EMBL/GenBank/DDBJ databases">
        <authorList>
            <person name="Varghese N."/>
            <person name="Submissions S."/>
        </authorList>
    </citation>
    <scope>NUCLEOTIDE SEQUENCE [LARGE SCALE GENOMIC DNA]</scope>
    <source>
        <strain evidence="8">CGMCC 1.10119</strain>
    </source>
</reference>
<dbReference type="RefSeq" id="WP_089693779.1">
    <property type="nucleotide sequence ID" value="NZ_FNHL01000001.1"/>
</dbReference>
<feature type="transmembrane region" description="Helical" evidence="5">
    <location>
        <begin position="76"/>
        <end position="95"/>
    </location>
</feature>
<keyword evidence="3 5" id="KW-1133">Transmembrane helix</keyword>
<dbReference type="GO" id="GO:0016020">
    <property type="term" value="C:membrane"/>
    <property type="evidence" value="ECO:0007669"/>
    <property type="project" value="UniProtKB-SubCell"/>
</dbReference>
<evidence type="ECO:0000313" key="8">
    <source>
        <dbReference type="Proteomes" id="UP000199451"/>
    </source>
</evidence>
<proteinExistence type="predicted"/>
<dbReference type="EMBL" id="FNHL01000001">
    <property type="protein sequence ID" value="SDM01814.1"/>
    <property type="molecule type" value="Genomic_DNA"/>
</dbReference>
<evidence type="ECO:0000256" key="4">
    <source>
        <dbReference type="ARBA" id="ARBA00023136"/>
    </source>
</evidence>
<sequence>MTDTDGTLATLKGPLCYLMGLVYVVAGVAHFLAPTLFERIVPPQLPRPRELVYLSGIAEIVLGVGVWFRRTRRPSAWGLIALLLAVFPANVYMAVGEPGAGRLPKAVDDIPDVALWARLPLQAVLILWAWWYTQPAGDEIE</sequence>
<evidence type="ECO:0000256" key="2">
    <source>
        <dbReference type="ARBA" id="ARBA00022692"/>
    </source>
</evidence>
<feature type="transmembrane region" description="Helical" evidence="5">
    <location>
        <begin position="15"/>
        <end position="32"/>
    </location>
</feature>
<evidence type="ECO:0000256" key="1">
    <source>
        <dbReference type="ARBA" id="ARBA00004141"/>
    </source>
</evidence>
<dbReference type="OrthoDB" id="267238at2157"/>
<evidence type="ECO:0000256" key="3">
    <source>
        <dbReference type="ARBA" id="ARBA00022989"/>
    </source>
</evidence>
<feature type="transmembrane region" description="Helical" evidence="5">
    <location>
        <begin position="52"/>
        <end position="69"/>
    </location>
</feature>
<dbReference type="GO" id="GO:0030416">
    <property type="term" value="P:methylamine metabolic process"/>
    <property type="evidence" value="ECO:0007669"/>
    <property type="project" value="InterPro"/>
</dbReference>
<name>A0A1G9PSP7_9EURY</name>
<keyword evidence="8" id="KW-1185">Reference proteome</keyword>
<dbReference type="Pfam" id="PF07291">
    <property type="entry name" value="MauE"/>
    <property type="match status" value="1"/>
</dbReference>
<evidence type="ECO:0000259" key="6">
    <source>
        <dbReference type="Pfam" id="PF07291"/>
    </source>
</evidence>
<dbReference type="Proteomes" id="UP000199451">
    <property type="component" value="Unassembled WGS sequence"/>
</dbReference>
<gene>
    <name evidence="7" type="ORF">SAMN04487949_0517</name>
</gene>
<accession>A0A1G9PSP7</accession>
<evidence type="ECO:0000256" key="5">
    <source>
        <dbReference type="SAM" id="Phobius"/>
    </source>
</evidence>
<comment type="subcellular location">
    <subcellularLocation>
        <location evidence="1">Membrane</location>
        <topology evidence="1">Multi-pass membrane protein</topology>
    </subcellularLocation>
</comment>
<dbReference type="PANTHER" id="PTHR36974:SF1">
    <property type="entry name" value="DOXX FAMILY MEMBRANE PROTEIN"/>
    <property type="match status" value="1"/>
</dbReference>
<dbReference type="InterPro" id="IPR009908">
    <property type="entry name" value="Methylamine_util_MauE"/>
</dbReference>
<organism evidence="7 8">
    <name type="scientific">Halogranum gelatinilyticum</name>
    <dbReference type="NCBI Taxonomy" id="660521"/>
    <lineage>
        <taxon>Archaea</taxon>
        <taxon>Methanobacteriati</taxon>
        <taxon>Methanobacteriota</taxon>
        <taxon>Stenosarchaea group</taxon>
        <taxon>Halobacteria</taxon>
        <taxon>Halobacteriales</taxon>
        <taxon>Haloferacaceae</taxon>
    </lineage>
</organism>